<keyword evidence="3" id="KW-1185">Reference proteome</keyword>
<dbReference type="PANTHER" id="PTHR45527">
    <property type="entry name" value="NONRIBOSOMAL PEPTIDE SYNTHETASE"/>
    <property type="match status" value="1"/>
</dbReference>
<dbReference type="EMBL" id="SMLW01000325">
    <property type="protein sequence ID" value="MTI23891.1"/>
    <property type="molecule type" value="Genomic_DNA"/>
</dbReference>
<protein>
    <recommendedName>
        <fullName evidence="1">Condensation domain-containing protein</fullName>
    </recommendedName>
</protein>
<dbReference type="Gene3D" id="3.30.559.10">
    <property type="entry name" value="Chloramphenicol acetyltransferase-like domain"/>
    <property type="match status" value="1"/>
</dbReference>
<evidence type="ECO:0000313" key="2">
    <source>
        <dbReference type="EMBL" id="MTI23891.1"/>
    </source>
</evidence>
<evidence type="ECO:0000313" key="3">
    <source>
        <dbReference type="Proteomes" id="UP000798808"/>
    </source>
</evidence>
<dbReference type="RefSeq" id="WP_185155937.1">
    <property type="nucleotide sequence ID" value="NZ_SMLW01000325.1"/>
</dbReference>
<dbReference type="SUPFAM" id="SSF52777">
    <property type="entry name" value="CoA-dependent acyltransferases"/>
    <property type="match status" value="2"/>
</dbReference>
<dbReference type="InterPro" id="IPR023213">
    <property type="entry name" value="CAT-like_dom_sf"/>
</dbReference>
<feature type="non-terminal residue" evidence="2">
    <location>
        <position position="260"/>
    </location>
</feature>
<organism evidence="2 3">
    <name type="scientific">Fulvivirga kasyanovii</name>
    <dbReference type="NCBI Taxonomy" id="396812"/>
    <lineage>
        <taxon>Bacteria</taxon>
        <taxon>Pseudomonadati</taxon>
        <taxon>Bacteroidota</taxon>
        <taxon>Cytophagia</taxon>
        <taxon>Cytophagales</taxon>
        <taxon>Fulvivirgaceae</taxon>
        <taxon>Fulvivirga</taxon>
    </lineage>
</organism>
<dbReference type="PANTHER" id="PTHR45527:SF1">
    <property type="entry name" value="FATTY ACID SYNTHASE"/>
    <property type="match status" value="1"/>
</dbReference>
<reference evidence="2 3" key="1">
    <citation type="submission" date="2019-02" db="EMBL/GenBank/DDBJ databases">
        <authorList>
            <person name="Goldberg S.R."/>
            <person name="Haltli B.A."/>
            <person name="Correa H."/>
            <person name="Russell K.G."/>
        </authorList>
    </citation>
    <scope>NUCLEOTIDE SEQUENCE [LARGE SCALE GENOMIC DNA]</scope>
    <source>
        <strain evidence="2 3">JCM 16186</strain>
    </source>
</reference>
<name>A0ABW9RJQ5_9BACT</name>
<sequence length="260" mass="30870">MKIKGQIEDIYALSPMQENMLLASIASDFKDSFYRQVRFQLFCELDIEKIQLALNALVQRHDVLRTVFVFRGVSKPKQVLIKERFVPLYFEDVSNLDSKDQDKFIEDYAKEDRKKDFDLSTDTLLRFKLFRLGDEKYEFFWSYHHIILDAWSINLLMTEFSQIYHAGVDSDDSREPLNVPRYKDYQRISSKQNETEARAFWKDYFDGYVHINSLNSHEQQGQSYNNVQNVELLLSTKQTTRLKEIAQNYDVTLSTLIYCL</sequence>
<gene>
    <name evidence="2" type="ORF">E1163_02900</name>
</gene>
<accession>A0ABW9RJQ5</accession>
<dbReference type="InterPro" id="IPR001242">
    <property type="entry name" value="Condensation_dom"/>
</dbReference>
<dbReference type="Gene3D" id="3.30.559.30">
    <property type="entry name" value="Nonribosomal peptide synthetase, condensation domain"/>
    <property type="match status" value="1"/>
</dbReference>
<dbReference type="Pfam" id="PF00668">
    <property type="entry name" value="Condensation"/>
    <property type="match status" value="1"/>
</dbReference>
<dbReference type="Proteomes" id="UP000798808">
    <property type="component" value="Unassembled WGS sequence"/>
</dbReference>
<evidence type="ECO:0000259" key="1">
    <source>
        <dbReference type="Pfam" id="PF00668"/>
    </source>
</evidence>
<comment type="caution">
    <text evidence="2">The sequence shown here is derived from an EMBL/GenBank/DDBJ whole genome shotgun (WGS) entry which is preliminary data.</text>
</comment>
<feature type="domain" description="Condensation" evidence="1">
    <location>
        <begin position="8"/>
        <end position="257"/>
    </location>
</feature>
<proteinExistence type="predicted"/>